<dbReference type="AlphaFoldDB" id="A0A485M1K2"/>
<name>A0A485M1K2_9ZZZZ</name>
<reference evidence="1" key="1">
    <citation type="submission" date="2019-03" db="EMBL/GenBank/DDBJ databases">
        <authorList>
            <person name="Hao L."/>
        </authorList>
    </citation>
    <scope>NUCLEOTIDE SEQUENCE</scope>
</reference>
<protein>
    <submittedName>
        <fullName evidence="1">Uncharacterized protein</fullName>
    </submittedName>
</protein>
<evidence type="ECO:0000313" key="1">
    <source>
        <dbReference type="EMBL" id="VFU15965.1"/>
    </source>
</evidence>
<gene>
    <name evidence="1" type="ORF">SCFA_470001</name>
</gene>
<organism evidence="1">
    <name type="scientific">anaerobic digester metagenome</name>
    <dbReference type="NCBI Taxonomy" id="1263854"/>
    <lineage>
        <taxon>unclassified sequences</taxon>
        <taxon>metagenomes</taxon>
        <taxon>ecological metagenomes</taxon>
    </lineage>
</organism>
<sequence>MGLSYPLPEKLIRKFTAQVEELWVVEELDPFMEEQV</sequence>
<dbReference type="EMBL" id="CAADRM010000111">
    <property type="protein sequence ID" value="VFU15965.1"/>
    <property type="molecule type" value="Genomic_DNA"/>
</dbReference>
<proteinExistence type="predicted"/>
<accession>A0A485M1K2</accession>